<sequence length="158" mass="18142">MQFDQALLETYRTLLQTTNLQKAYQEWLRMFRYLRTALEQQLPEYRFQGSISENGMDYAYFSFTGPLLKEQGLKLVAVFVPERFQLEVWLSGVNRAAQCRWAARLGPCLLPMEQSKDPARTDYLARLPVQADLADGEAVVQAVKHAVEQLLALLPLES</sequence>
<dbReference type="EMBL" id="JAUDCL010000005">
    <property type="protein sequence ID" value="MDM8200549.1"/>
    <property type="molecule type" value="Genomic_DNA"/>
</dbReference>
<dbReference type="RefSeq" id="WP_289599308.1">
    <property type="nucleotide sequence ID" value="NZ_JAUDCL010000005.1"/>
</dbReference>
<feature type="domain" description="DUF7000" evidence="1">
    <location>
        <begin position="6"/>
        <end position="151"/>
    </location>
</feature>
<comment type="caution">
    <text evidence="2">The sequence shown here is derived from an EMBL/GenBank/DDBJ whole genome shotgun (WGS) entry which is preliminary data.</text>
</comment>
<dbReference type="Pfam" id="PF22526">
    <property type="entry name" value="DUF7000"/>
    <property type="match status" value="1"/>
</dbReference>
<evidence type="ECO:0000313" key="2">
    <source>
        <dbReference type="EMBL" id="MDM8200549.1"/>
    </source>
</evidence>
<gene>
    <name evidence="2" type="ORF">QUW08_04460</name>
</gene>
<accession>A0ABT7UNT5</accession>
<proteinExistence type="predicted"/>
<keyword evidence="3" id="KW-1185">Reference proteome</keyword>
<dbReference type="Proteomes" id="UP001529380">
    <property type="component" value="Unassembled WGS sequence"/>
</dbReference>
<name>A0ABT7UNT5_9FIRM</name>
<dbReference type="InterPro" id="IPR054269">
    <property type="entry name" value="DUF7000"/>
</dbReference>
<reference evidence="2 3" key="1">
    <citation type="submission" date="2023-06" db="EMBL/GenBank/DDBJ databases">
        <title>Identification and characterization of horizontal gene transfer across gut microbiota members of farm animals based on homology search.</title>
        <authorList>
            <person name="Schwarzerova J."/>
            <person name="Nykrynova M."/>
            <person name="Jureckova K."/>
            <person name="Cejkova D."/>
            <person name="Rychlik I."/>
        </authorList>
    </citation>
    <scope>NUCLEOTIDE SEQUENCE [LARGE SCALE GENOMIC DNA]</scope>
    <source>
        <strain evidence="2 3">ET340</strain>
    </source>
</reference>
<evidence type="ECO:0000313" key="3">
    <source>
        <dbReference type="Proteomes" id="UP001529380"/>
    </source>
</evidence>
<evidence type="ECO:0000259" key="1">
    <source>
        <dbReference type="Pfam" id="PF22526"/>
    </source>
</evidence>
<protein>
    <recommendedName>
        <fullName evidence="1">DUF7000 domain-containing protein</fullName>
    </recommendedName>
</protein>
<organism evidence="2 3">
    <name type="scientific">Allofournierella massiliensis</name>
    <dbReference type="NCBI Taxonomy" id="1650663"/>
    <lineage>
        <taxon>Bacteria</taxon>
        <taxon>Bacillati</taxon>
        <taxon>Bacillota</taxon>
        <taxon>Clostridia</taxon>
        <taxon>Eubacteriales</taxon>
        <taxon>Oscillospiraceae</taxon>
        <taxon>Allofournierella</taxon>
    </lineage>
</organism>